<dbReference type="InterPro" id="IPR018902">
    <property type="entry name" value="CMI2A-C-like_dom"/>
</dbReference>
<comment type="subcellular location">
    <subcellularLocation>
        <location evidence="1">Cytoplasm</location>
        <location evidence="1">Cytoskeleton</location>
        <location evidence="1">Cilium axoneme</location>
    </subcellularLocation>
</comment>
<dbReference type="Proteomes" id="UP001627154">
    <property type="component" value="Unassembled WGS sequence"/>
</dbReference>
<sequence>MVGVEILQQREPYYIPGYTGYCPQHRFICGKTFGHLSHDLLLDPDTRHAEKLALSDRSKNFEVRRPKKADIQMAKSKLGRSEAVYNYPVLSSYEGKPSLRTQEIYFSTSHMFFYDYLGHIPCLGQLRDRPKEVQAIKGIASFKRKFLKEKAKRDDLRKVIELQTFCECPNPMQETLLTPSKYVMPVITVRPDRAGKSRYQYVNEKYVEPKECCTSPYFMNTMNPEKYFVSGFTGHIPNRWAHFGKTHKQMSSDGLRDFTSKYLHKKMTDWKPLTIADKRQDEFQKPLAVEIYQKNTPILPKYTGHVPGFQFSIGKTYGTATKAAHHTLEEHLFSLKMNKCNNQKHKK</sequence>
<dbReference type="AlphaFoldDB" id="A0ABD2WMN7"/>
<dbReference type="PANTHER" id="PTHR22146:SF8">
    <property type="entry name" value="PROTEIN FAM166B"/>
    <property type="match status" value="1"/>
</dbReference>
<dbReference type="EMBL" id="JBJJXI010000092">
    <property type="protein sequence ID" value="KAL3394357.1"/>
    <property type="molecule type" value="Genomic_DNA"/>
</dbReference>
<evidence type="ECO:0000256" key="4">
    <source>
        <dbReference type="ARBA" id="ARBA00023273"/>
    </source>
</evidence>
<dbReference type="Pfam" id="PF10629">
    <property type="entry name" value="CMI2B-like"/>
    <property type="match status" value="2"/>
</dbReference>
<evidence type="ECO:0000259" key="6">
    <source>
        <dbReference type="Pfam" id="PF10629"/>
    </source>
</evidence>
<evidence type="ECO:0000256" key="2">
    <source>
        <dbReference type="ARBA" id="ARBA00022490"/>
    </source>
</evidence>
<proteinExistence type="inferred from homology"/>
<feature type="domain" description="Ciliary microtubule inner protein 2A-C-like" evidence="6">
    <location>
        <begin position="11"/>
        <end position="43"/>
    </location>
</feature>
<organism evidence="7 8">
    <name type="scientific">Trichogramma kaykai</name>
    <dbReference type="NCBI Taxonomy" id="54128"/>
    <lineage>
        <taxon>Eukaryota</taxon>
        <taxon>Metazoa</taxon>
        <taxon>Ecdysozoa</taxon>
        <taxon>Arthropoda</taxon>
        <taxon>Hexapoda</taxon>
        <taxon>Insecta</taxon>
        <taxon>Pterygota</taxon>
        <taxon>Neoptera</taxon>
        <taxon>Endopterygota</taxon>
        <taxon>Hymenoptera</taxon>
        <taxon>Apocrita</taxon>
        <taxon>Proctotrupomorpha</taxon>
        <taxon>Chalcidoidea</taxon>
        <taxon>Trichogrammatidae</taxon>
        <taxon>Trichogramma</taxon>
    </lineage>
</organism>
<comment type="caution">
    <text evidence="7">The sequence shown here is derived from an EMBL/GenBank/DDBJ whole genome shotgun (WGS) entry which is preliminary data.</text>
</comment>
<keyword evidence="2" id="KW-0963">Cytoplasm</keyword>
<accession>A0ABD2WMN7</accession>
<evidence type="ECO:0000256" key="3">
    <source>
        <dbReference type="ARBA" id="ARBA00023212"/>
    </source>
</evidence>
<protein>
    <recommendedName>
        <fullName evidence="6">Ciliary microtubule inner protein 2A-C-like domain-containing protein</fullName>
    </recommendedName>
</protein>
<keyword evidence="3" id="KW-0206">Cytoskeleton</keyword>
<dbReference type="GO" id="GO:0015630">
    <property type="term" value="C:microtubule cytoskeleton"/>
    <property type="evidence" value="ECO:0007669"/>
    <property type="project" value="UniProtKB-ARBA"/>
</dbReference>
<reference evidence="7 8" key="1">
    <citation type="journal article" date="2024" name="bioRxiv">
        <title>A reference genome for Trichogramma kaykai: A tiny desert-dwelling parasitoid wasp with competing sex-ratio distorters.</title>
        <authorList>
            <person name="Culotta J."/>
            <person name="Lindsey A.R."/>
        </authorList>
    </citation>
    <scope>NUCLEOTIDE SEQUENCE [LARGE SCALE GENOMIC DNA]</scope>
    <source>
        <strain evidence="7 8">KSX58</strain>
    </source>
</reference>
<dbReference type="PANTHER" id="PTHR22146">
    <property type="entry name" value="CAT EYE SYNDROME CRITICAL REGION PROTEIN 6"/>
    <property type="match status" value="1"/>
</dbReference>
<evidence type="ECO:0000313" key="8">
    <source>
        <dbReference type="Proteomes" id="UP001627154"/>
    </source>
</evidence>
<evidence type="ECO:0000313" key="7">
    <source>
        <dbReference type="EMBL" id="KAL3394357.1"/>
    </source>
</evidence>
<keyword evidence="4" id="KW-0966">Cell projection</keyword>
<comment type="similarity">
    <text evidence="5">Belongs to the CIMIP2 family.</text>
</comment>
<feature type="domain" description="Ciliary microtubule inner protein 2A-C-like" evidence="6">
    <location>
        <begin position="298"/>
        <end position="322"/>
    </location>
</feature>
<evidence type="ECO:0000256" key="1">
    <source>
        <dbReference type="ARBA" id="ARBA00004430"/>
    </source>
</evidence>
<name>A0ABD2WMN7_9HYME</name>
<keyword evidence="8" id="KW-1185">Reference proteome</keyword>
<evidence type="ECO:0000256" key="5">
    <source>
        <dbReference type="ARBA" id="ARBA00035661"/>
    </source>
</evidence>
<dbReference type="GO" id="GO:0005930">
    <property type="term" value="C:axoneme"/>
    <property type="evidence" value="ECO:0007669"/>
    <property type="project" value="UniProtKB-SubCell"/>
</dbReference>
<gene>
    <name evidence="7" type="ORF">TKK_011373</name>
</gene>